<sequence>MLQKFGFTQYESQVFEALTGSQEPLDATTIVKYSGVPKSKVYEVLSRLVEKGLLLTSHQQKKKFYNALPLDTTIEKLTLEFETHINELKERKYTLPPSDEQVWSLQNKQSIHSLLHQKVQQATRSIFLSGWNEDIQSLIPILELKSKNGIKVEMLSVGSIHTDLKHIHILYPDEGHEALEQYQLVIIDEEEIIFAGVEQELWQGITTKSKPLVKFFTEFFQHDVALTEITKKYEKTLMEDEEIKEILMKLRY</sequence>
<dbReference type="AlphaFoldDB" id="A0A917EYG4"/>
<evidence type="ECO:0000313" key="3">
    <source>
        <dbReference type="Proteomes" id="UP000660110"/>
    </source>
</evidence>
<proteinExistence type="predicted"/>
<reference evidence="2" key="2">
    <citation type="submission" date="2020-09" db="EMBL/GenBank/DDBJ databases">
        <authorList>
            <person name="Sun Q."/>
            <person name="Zhou Y."/>
        </authorList>
    </citation>
    <scope>NUCLEOTIDE SEQUENCE</scope>
    <source>
        <strain evidence="2">CGMCC 1.12153</strain>
    </source>
</reference>
<dbReference type="SUPFAM" id="SSF46785">
    <property type="entry name" value="Winged helix' DNA-binding domain"/>
    <property type="match status" value="1"/>
</dbReference>
<dbReference type="RefSeq" id="WP_188378718.1">
    <property type="nucleotide sequence ID" value="NZ_BMEL01000004.1"/>
</dbReference>
<reference evidence="2" key="1">
    <citation type="journal article" date="2014" name="Int. J. Syst. Evol. Microbiol.">
        <title>Complete genome sequence of Corynebacterium casei LMG S-19264T (=DSM 44701T), isolated from a smear-ripened cheese.</title>
        <authorList>
            <consortium name="US DOE Joint Genome Institute (JGI-PGF)"/>
            <person name="Walter F."/>
            <person name="Albersmeier A."/>
            <person name="Kalinowski J."/>
            <person name="Ruckert C."/>
        </authorList>
    </citation>
    <scope>NUCLEOTIDE SEQUENCE</scope>
    <source>
        <strain evidence="2">CGMCC 1.12153</strain>
    </source>
</reference>
<dbReference type="EMBL" id="BMEL01000004">
    <property type="protein sequence ID" value="GGF32181.1"/>
    <property type="molecule type" value="Genomic_DNA"/>
</dbReference>
<dbReference type="InterPro" id="IPR036390">
    <property type="entry name" value="WH_DNA-bd_sf"/>
</dbReference>
<protein>
    <submittedName>
        <fullName evidence="2">Transcriptional regulator</fullName>
    </submittedName>
</protein>
<dbReference type="InterPro" id="IPR051797">
    <property type="entry name" value="TrmB-like"/>
</dbReference>
<dbReference type="Gene3D" id="1.10.10.10">
    <property type="entry name" value="Winged helix-like DNA-binding domain superfamily/Winged helix DNA-binding domain"/>
    <property type="match status" value="1"/>
</dbReference>
<dbReference type="Proteomes" id="UP000660110">
    <property type="component" value="Unassembled WGS sequence"/>
</dbReference>
<dbReference type="PANTHER" id="PTHR34293:SF1">
    <property type="entry name" value="HTH-TYPE TRANSCRIPTIONAL REGULATOR TRMBL2"/>
    <property type="match status" value="1"/>
</dbReference>
<dbReference type="PANTHER" id="PTHR34293">
    <property type="entry name" value="HTH-TYPE TRANSCRIPTIONAL REGULATOR TRMBL2"/>
    <property type="match status" value="1"/>
</dbReference>
<name>A0A917EYG4_HALAA</name>
<dbReference type="CDD" id="cd09124">
    <property type="entry name" value="PLDc_like_TrmB_middle"/>
    <property type="match status" value="1"/>
</dbReference>
<dbReference type="InterPro" id="IPR002831">
    <property type="entry name" value="Tscrpt_reg_TrmB_N"/>
</dbReference>
<dbReference type="Pfam" id="PF01978">
    <property type="entry name" value="TrmB"/>
    <property type="match status" value="1"/>
</dbReference>
<comment type="caution">
    <text evidence="2">The sequence shown here is derived from an EMBL/GenBank/DDBJ whole genome shotgun (WGS) entry which is preliminary data.</text>
</comment>
<feature type="domain" description="Transcription regulator TrmB N-terminal" evidence="1">
    <location>
        <begin position="2"/>
        <end position="70"/>
    </location>
</feature>
<dbReference type="InterPro" id="IPR036388">
    <property type="entry name" value="WH-like_DNA-bd_sf"/>
</dbReference>
<accession>A0A917EYG4</accession>
<evidence type="ECO:0000259" key="1">
    <source>
        <dbReference type="Pfam" id="PF01978"/>
    </source>
</evidence>
<gene>
    <name evidence="2" type="ORF">GCM10010954_34210</name>
</gene>
<organism evidence="2 3">
    <name type="scientific">Halobacillus andaensis</name>
    <dbReference type="NCBI Taxonomy" id="1176239"/>
    <lineage>
        <taxon>Bacteria</taxon>
        <taxon>Bacillati</taxon>
        <taxon>Bacillota</taxon>
        <taxon>Bacilli</taxon>
        <taxon>Bacillales</taxon>
        <taxon>Bacillaceae</taxon>
        <taxon>Halobacillus</taxon>
    </lineage>
</organism>
<keyword evidence="3" id="KW-1185">Reference proteome</keyword>
<evidence type="ECO:0000313" key="2">
    <source>
        <dbReference type="EMBL" id="GGF32181.1"/>
    </source>
</evidence>